<dbReference type="InterPro" id="IPR036388">
    <property type="entry name" value="WH-like_DNA-bd_sf"/>
</dbReference>
<dbReference type="InterPro" id="IPR029016">
    <property type="entry name" value="GAF-like_dom_sf"/>
</dbReference>
<comment type="caution">
    <text evidence="4">The sequence shown here is derived from an EMBL/GenBank/DDBJ whole genome shotgun (WGS) entry which is preliminary data.</text>
</comment>
<dbReference type="InterPro" id="IPR005561">
    <property type="entry name" value="ANTAR"/>
</dbReference>
<dbReference type="InterPro" id="IPR012074">
    <property type="entry name" value="GAF_ANTAR"/>
</dbReference>
<evidence type="ECO:0000313" key="4">
    <source>
        <dbReference type="EMBL" id="RKR79794.1"/>
    </source>
</evidence>
<dbReference type="SMART" id="SM01012">
    <property type="entry name" value="ANTAR"/>
    <property type="match status" value="1"/>
</dbReference>
<dbReference type="Gene3D" id="1.10.10.10">
    <property type="entry name" value="Winged helix-like DNA-binding domain superfamily/Winged helix DNA-binding domain"/>
    <property type="match status" value="1"/>
</dbReference>
<accession>A0A495IUW3</accession>
<dbReference type="Proteomes" id="UP000274762">
    <property type="component" value="Unassembled WGS sequence"/>
</dbReference>
<dbReference type="SUPFAM" id="SSF55781">
    <property type="entry name" value="GAF domain-like"/>
    <property type="match status" value="1"/>
</dbReference>
<evidence type="ECO:0000313" key="5">
    <source>
        <dbReference type="Proteomes" id="UP000274762"/>
    </source>
</evidence>
<gene>
    <name evidence="4" type="ORF">DFJ75_4933</name>
</gene>
<sequence length="235" mass="26232">MGADNDSDFYARIAHLMGTPQQRHFDHSDEALADVVHSAVRHIPGVDYAGITVVSRRGHDVTTPAATHDHPRTLDALQQQHRQGPCFDAALEHQTFFVDDLTVDSRWPLFRRDALARTPVQAISSYQLFTTRDRVGALNLYADRRGALDQPARDLGFIFASHAAIVWTGLHRSEQFNNHLAGREVIGQATGMIMQREGFDAILATAYLRLIADNRNITLVDAAHTVLDGQYGRNR</sequence>
<dbReference type="Gene3D" id="3.30.450.40">
    <property type="match status" value="1"/>
</dbReference>
<feature type="domain" description="ANTAR" evidence="3">
    <location>
        <begin position="166"/>
        <end position="227"/>
    </location>
</feature>
<dbReference type="GO" id="GO:0003723">
    <property type="term" value="F:RNA binding"/>
    <property type="evidence" value="ECO:0007669"/>
    <property type="project" value="InterPro"/>
</dbReference>
<dbReference type="AlphaFoldDB" id="A0A495IUW3"/>
<reference evidence="4 5" key="1">
    <citation type="submission" date="2018-10" db="EMBL/GenBank/DDBJ databases">
        <title>Sequencing the genomes of 1000 actinobacteria strains.</title>
        <authorList>
            <person name="Klenk H.-P."/>
        </authorList>
    </citation>
    <scope>NUCLEOTIDE SEQUENCE [LARGE SCALE GENOMIC DNA]</scope>
    <source>
        <strain evidence="4 5">DSM 44343</strain>
    </source>
</reference>
<dbReference type="Pfam" id="PF13185">
    <property type="entry name" value="GAF_2"/>
    <property type="match status" value="1"/>
</dbReference>
<dbReference type="PIRSF" id="PIRSF036625">
    <property type="entry name" value="GAF_ANTAR"/>
    <property type="match status" value="1"/>
</dbReference>
<proteinExistence type="predicted"/>
<keyword evidence="2" id="KW-0804">Transcription</keyword>
<evidence type="ECO:0000256" key="1">
    <source>
        <dbReference type="ARBA" id="ARBA00023015"/>
    </source>
</evidence>
<evidence type="ECO:0000259" key="3">
    <source>
        <dbReference type="PROSITE" id="PS50921"/>
    </source>
</evidence>
<dbReference type="OrthoDB" id="3688893at2"/>
<name>A0A495IUW3_WILMA</name>
<dbReference type="Pfam" id="PF03861">
    <property type="entry name" value="ANTAR"/>
    <property type="match status" value="1"/>
</dbReference>
<dbReference type="RefSeq" id="WP_023957704.1">
    <property type="nucleotide sequence ID" value="NZ_CBCRXS010000019.1"/>
</dbReference>
<dbReference type="InterPro" id="IPR003018">
    <property type="entry name" value="GAF"/>
</dbReference>
<dbReference type="EMBL" id="RBKV01000002">
    <property type="protein sequence ID" value="RKR79794.1"/>
    <property type="molecule type" value="Genomic_DNA"/>
</dbReference>
<protein>
    <submittedName>
        <fullName evidence="4">GAF domain-containing protein</fullName>
    </submittedName>
</protein>
<evidence type="ECO:0000256" key="2">
    <source>
        <dbReference type="ARBA" id="ARBA00023163"/>
    </source>
</evidence>
<keyword evidence="1" id="KW-0805">Transcription regulation</keyword>
<organism evidence="4 5">
    <name type="scientific">Williamsia marianensis</name>
    <dbReference type="NCBI Taxonomy" id="85044"/>
    <lineage>
        <taxon>Bacteria</taxon>
        <taxon>Bacillati</taxon>
        <taxon>Actinomycetota</taxon>
        <taxon>Actinomycetes</taxon>
        <taxon>Mycobacteriales</taxon>
        <taxon>Nocardiaceae</taxon>
        <taxon>Williamsia</taxon>
    </lineage>
</organism>
<dbReference type="PROSITE" id="PS50921">
    <property type="entry name" value="ANTAR"/>
    <property type="match status" value="1"/>
</dbReference>